<feature type="non-terminal residue" evidence="9">
    <location>
        <position position="1"/>
    </location>
</feature>
<evidence type="ECO:0000256" key="6">
    <source>
        <dbReference type="ARBA" id="ARBA00022989"/>
    </source>
</evidence>
<dbReference type="AlphaFoldDB" id="A0A6S6U5N4"/>
<feature type="transmembrane region" description="Helical" evidence="8">
    <location>
        <begin position="7"/>
        <end position="25"/>
    </location>
</feature>
<dbReference type="InterPro" id="IPR004776">
    <property type="entry name" value="Mem_transp_PIN-like"/>
</dbReference>
<evidence type="ECO:0000256" key="4">
    <source>
        <dbReference type="ARBA" id="ARBA00022475"/>
    </source>
</evidence>
<dbReference type="Gene3D" id="1.20.1530.20">
    <property type="match status" value="1"/>
</dbReference>
<dbReference type="Pfam" id="PF03547">
    <property type="entry name" value="Mem_trans"/>
    <property type="match status" value="1"/>
</dbReference>
<feature type="transmembrane region" description="Helical" evidence="8">
    <location>
        <begin position="80"/>
        <end position="97"/>
    </location>
</feature>
<keyword evidence="3" id="KW-0813">Transport</keyword>
<keyword evidence="6 8" id="KW-1133">Transmembrane helix</keyword>
<dbReference type="PANTHER" id="PTHR36838">
    <property type="entry name" value="AUXIN EFFLUX CARRIER FAMILY PROTEIN"/>
    <property type="match status" value="1"/>
</dbReference>
<protein>
    <submittedName>
        <fullName evidence="9">Malonate transporter</fullName>
    </submittedName>
</protein>
<keyword evidence="5 8" id="KW-0812">Transmembrane</keyword>
<dbReference type="PANTHER" id="PTHR36838:SF3">
    <property type="entry name" value="TRANSPORTER AUXIN EFFLUX CARRIER EC FAMILY"/>
    <property type="match status" value="1"/>
</dbReference>
<evidence type="ECO:0000256" key="2">
    <source>
        <dbReference type="ARBA" id="ARBA00010145"/>
    </source>
</evidence>
<evidence type="ECO:0000313" key="9">
    <source>
        <dbReference type="EMBL" id="CAA6822826.1"/>
    </source>
</evidence>
<feature type="transmembrane region" description="Helical" evidence="8">
    <location>
        <begin position="109"/>
        <end position="129"/>
    </location>
</feature>
<evidence type="ECO:0000256" key="7">
    <source>
        <dbReference type="ARBA" id="ARBA00023136"/>
    </source>
</evidence>
<dbReference type="GO" id="GO:0055085">
    <property type="term" value="P:transmembrane transport"/>
    <property type="evidence" value="ECO:0007669"/>
    <property type="project" value="InterPro"/>
</dbReference>
<feature type="transmembrane region" description="Helical" evidence="8">
    <location>
        <begin position="167"/>
        <end position="189"/>
    </location>
</feature>
<evidence type="ECO:0000256" key="8">
    <source>
        <dbReference type="SAM" id="Phobius"/>
    </source>
</evidence>
<name>A0A6S6U5N4_9GAMM</name>
<keyword evidence="7 8" id="KW-0472">Membrane</keyword>
<evidence type="ECO:0000256" key="3">
    <source>
        <dbReference type="ARBA" id="ARBA00022448"/>
    </source>
</evidence>
<dbReference type="EMBL" id="CACVAV010000353">
    <property type="protein sequence ID" value="CAA6822826.1"/>
    <property type="molecule type" value="Genomic_DNA"/>
</dbReference>
<organism evidence="9">
    <name type="scientific">uncultured Thiotrichaceae bacterium</name>
    <dbReference type="NCBI Taxonomy" id="298394"/>
    <lineage>
        <taxon>Bacteria</taxon>
        <taxon>Pseudomonadati</taxon>
        <taxon>Pseudomonadota</taxon>
        <taxon>Gammaproteobacteria</taxon>
        <taxon>Thiotrichales</taxon>
        <taxon>Thiotrichaceae</taxon>
        <taxon>environmental samples</taxon>
    </lineage>
</organism>
<feature type="transmembrane region" description="Helical" evidence="8">
    <location>
        <begin position="37"/>
        <end position="59"/>
    </location>
</feature>
<comment type="subcellular location">
    <subcellularLocation>
        <location evidence="1">Cell membrane</location>
        <topology evidence="1">Multi-pass membrane protein</topology>
    </subcellularLocation>
</comment>
<evidence type="ECO:0000256" key="1">
    <source>
        <dbReference type="ARBA" id="ARBA00004651"/>
    </source>
</evidence>
<dbReference type="InterPro" id="IPR038770">
    <property type="entry name" value="Na+/solute_symporter_sf"/>
</dbReference>
<gene>
    <name evidence="9" type="ORF">HELGO_WM56702</name>
</gene>
<reference evidence="9" key="1">
    <citation type="submission" date="2020-01" db="EMBL/GenBank/DDBJ databases">
        <authorList>
            <person name="Meier V. D."/>
            <person name="Meier V D."/>
        </authorList>
    </citation>
    <scope>NUCLEOTIDE SEQUENCE</scope>
    <source>
        <strain evidence="9">HLG_WM_MAG_08</strain>
    </source>
</reference>
<accession>A0A6S6U5N4</accession>
<keyword evidence="4" id="KW-1003">Cell membrane</keyword>
<evidence type="ECO:0000256" key="5">
    <source>
        <dbReference type="ARBA" id="ARBA00022692"/>
    </source>
</evidence>
<comment type="similarity">
    <text evidence="2">Belongs to the auxin efflux carrier (TC 2.A.69) family.</text>
</comment>
<dbReference type="GO" id="GO:0005886">
    <property type="term" value="C:plasma membrane"/>
    <property type="evidence" value="ECO:0007669"/>
    <property type="project" value="UniProtKB-SubCell"/>
</dbReference>
<sequence length="219" mass="23301">PPGEAVAVGFGGLFSNLVLIGLPISERAWGAEQITPVYAIISLHAPYCYLVGITTMELLRSDGRSLLNTAQVVVKSMFRNSLMIGISLGFIVNFSGLTLPDTITDATTLVARAALPAALFGLGGILVRYKMADSLAEAGSISVISLFIHPALAWLICQLLGVEDHLMRMVVLVAAMAPGLNAYLFAALYQRGQGTAASLVLLATVMSVFSVSLWLWLIY</sequence>
<feature type="transmembrane region" description="Helical" evidence="8">
    <location>
        <begin position="196"/>
        <end position="217"/>
    </location>
</feature>
<feature type="transmembrane region" description="Helical" evidence="8">
    <location>
        <begin position="141"/>
        <end position="161"/>
    </location>
</feature>
<proteinExistence type="inferred from homology"/>